<accession>A0ABV6PR24</accession>
<dbReference type="RefSeq" id="WP_377481466.1">
    <property type="nucleotide sequence ID" value="NZ_JBHLTN010000014.1"/>
</dbReference>
<dbReference type="Proteomes" id="UP001589834">
    <property type="component" value="Unassembled WGS sequence"/>
</dbReference>
<dbReference type="SUPFAM" id="SSF158544">
    <property type="entry name" value="GspK insert domain-like"/>
    <property type="match status" value="1"/>
</dbReference>
<organism evidence="1 2">
    <name type="scientific">Ottowia pentelensis</name>
    <dbReference type="NCBI Taxonomy" id="511108"/>
    <lineage>
        <taxon>Bacteria</taxon>
        <taxon>Pseudomonadati</taxon>
        <taxon>Pseudomonadota</taxon>
        <taxon>Betaproteobacteria</taxon>
        <taxon>Burkholderiales</taxon>
        <taxon>Comamonadaceae</taxon>
        <taxon>Ottowia</taxon>
    </lineage>
</organism>
<evidence type="ECO:0000313" key="1">
    <source>
        <dbReference type="EMBL" id="MFC0592297.1"/>
    </source>
</evidence>
<dbReference type="EMBL" id="JBHLTN010000014">
    <property type="protein sequence ID" value="MFC0592297.1"/>
    <property type="molecule type" value="Genomic_DNA"/>
</dbReference>
<protein>
    <submittedName>
        <fullName evidence="1">Type II secretion system protein GspK</fullName>
    </submittedName>
</protein>
<keyword evidence="2" id="KW-1185">Reference proteome</keyword>
<sequence length="279" mass="28708">MAIVAVLWIVAALSVLVIGVTGTVRQQVQAASSLREQVSGRALANAAVALVVQQLQVESQRPTGLADVQVSYSGVVMNVQVAPLNGLISLNGAAPDLLAALLQVAGGLPAAQAQALAETLVEWRDVPPQLSLTGEAGARGQSRRFEAPEDLLLVPGFGYDLYARVAPLVSADLSGTGRVNAEAAPPGVLAVLAQGNEARVAQYVAQRSSAQVGADLSAFNSAFTATGGSDLYRLRVSVPLEAGKMLLLVQDVALRPGASRTAPWRVLRTHSQVAPAAGA</sequence>
<proteinExistence type="predicted"/>
<reference evidence="1 2" key="1">
    <citation type="submission" date="2024-09" db="EMBL/GenBank/DDBJ databases">
        <authorList>
            <person name="Sun Q."/>
            <person name="Mori K."/>
        </authorList>
    </citation>
    <scope>NUCLEOTIDE SEQUENCE [LARGE SCALE GENOMIC DNA]</scope>
    <source>
        <strain evidence="1 2">NCAIM B.02336</strain>
    </source>
</reference>
<name>A0ABV6PR24_9BURK</name>
<comment type="caution">
    <text evidence="1">The sequence shown here is derived from an EMBL/GenBank/DDBJ whole genome shotgun (WGS) entry which is preliminary data.</text>
</comment>
<gene>
    <name evidence="1" type="ORF">ACFFGG_06990</name>
</gene>
<evidence type="ECO:0000313" key="2">
    <source>
        <dbReference type="Proteomes" id="UP001589834"/>
    </source>
</evidence>
<dbReference type="InterPro" id="IPR038072">
    <property type="entry name" value="GspK_central_sf"/>
</dbReference>